<protein>
    <submittedName>
        <fullName evidence="1">Uncharacterized protein</fullName>
    </submittedName>
</protein>
<sequence length="150" mass="16519">MPLFRQSQIKKYTPRSVKLTDLYKHSLKLKDLSSADIIKVKTALQSSGYDRSTADKIINGQDLSIKGAKEAVGSLAKAGLPGLGPDTDRLVDKYLEQEAIKRKNIAGRRRELMMESLQEDIYQAKGSKPKPNIKTTIKLKSGGGSVKLGF</sequence>
<evidence type="ECO:0000313" key="1">
    <source>
        <dbReference type="EMBL" id="OGY52388.1"/>
    </source>
</evidence>
<name>A0A1G1YJ70_9BACT</name>
<gene>
    <name evidence="1" type="ORF">A3A02_02805</name>
</gene>
<comment type="caution">
    <text evidence="1">The sequence shown here is derived from an EMBL/GenBank/DDBJ whole genome shotgun (WGS) entry which is preliminary data.</text>
</comment>
<evidence type="ECO:0000313" key="2">
    <source>
        <dbReference type="Proteomes" id="UP000177376"/>
    </source>
</evidence>
<reference evidence="1 2" key="1">
    <citation type="journal article" date="2016" name="Nat. Commun.">
        <title>Thousands of microbial genomes shed light on interconnected biogeochemical processes in an aquifer system.</title>
        <authorList>
            <person name="Anantharaman K."/>
            <person name="Brown C.T."/>
            <person name="Hug L.A."/>
            <person name="Sharon I."/>
            <person name="Castelle C.J."/>
            <person name="Probst A.J."/>
            <person name="Thomas B.C."/>
            <person name="Singh A."/>
            <person name="Wilkins M.J."/>
            <person name="Karaoz U."/>
            <person name="Brodie E.L."/>
            <person name="Williams K.H."/>
            <person name="Hubbard S.S."/>
            <person name="Banfield J.F."/>
        </authorList>
    </citation>
    <scope>NUCLEOTIDE SEQUENCE [LARGE SCALE GENOMIC DNA]</scope>
</reference>
<dbReference type="AlphaFoldDB" id="A0A1G1YJ70"/>
<organism evidence="1 2">
    <name type="scientific">Candidatus Buchananbacteria bacterium RIFCSPLOWO2_01_FULL_39_33</name>
    <dbReference type="NCBI Taxonomy" id="1797543"/>
    <lineage>
        <taxon>Bacteria</taxon>
        <taxon>Candidatus Buchananiibacteriota</taxon>
    </lineage>
</organism>
<dbReference type="EMBL" id="MHIM01000020">
    <property type="protein sequence ID" value="OGY52388.1"/>
    <property type="molecule type" value="Genomic_DNA"/>
</dbReference>
<accession>A0A1G1YJ70</accession>
<dbReference type="Proteomes" id="UP000177376">
    <property type="component" value="Unassembled WGS sequence"/>
</dbReference>
<proteinExistence type="predicted"/>